<dbReference type="Proteomes" id="UP000623467">
    <property type="component" value="Unassembled WGS sequence"/>
</dbReference>
<proteinExistence type="predicted"/>
<dbReference type="OrthoDB" id="2983170at2759"/>
<keyword evidence="2" id="KW-1185">Reference proteome</keyword>
<sequence>MSPATFCGVRLSVVFDDNTGSLAVLDWILNPGLGTQNSRASGRLTLPSKSGILSGSINNVPVAAGLPSNLVLSLDWFHSVDNSDPGIVVLLSSGPLELRPLELRNPPLPTLGTNSNLSSLFASTYGFMDPSSFPASSVMTTVPFPSIFSPRGGPSEVITPFATPRMLGASTLVAPPAPCEGRDADPRGAIALCGKICDQTSPNVCSNIDDRLERECDVPSDVEARLNIRRVEEREWGVVGGEWMADSEDESRAHLLREWSGRVRVPAAASGAEDGIRVSLPLEKPLDPWPSSHSFSRWRARLASLSLPSFFSSRLVSSAVFTDDYILALSLHRVLRRRRPILMSSWRTRPCHRSTVVVCQRPTIDDSGKEEEIGRCVLIAALIDGLISAPSVFVSSHSYTGC</sequence>
<protein>
    <submittedName>
        <fullName evidence="1">Uncharacterized protein</fullName>
    </submittedName>
</protein>
<gene>
    <name evidence="1" type="ORF">MSAN_00123600</name>
</gene>
<name>A0A8H6ZDJ1_9AGAR</name>
<evidence type="ECO:0000313" key="1">
    <source>
        <dbReference type="EMBL" id="KAF7377055.1"/>
    </source>
</evidence>
<reference evidence="1" key="1">
    <citation type="submission" date="2020-05" db="EMBL/GenBank/DDBJ databases">
        <title>Mycena genomes resolve the evolution of fungal bioluminescence.</title>
        <authorList>
            <person name="Tsai I.J."/>
        </authorList>
    </citation>
    <scope>NUCLEOTIDE SEQUENCE</scope>
    <source>
        <strain evidence="1">160909Yilan</strain>
    </source>
</reference>
<organism evidence="1 2">
    <name type="scientific">Mycena sanguinolenta</name>
    <dbReference type="NCBI Taxonomy" id="230812"/>
    <lineage>
        <taxon>Eukaryota</taxon>
        <taxon>Fungi</taxon>
        <taxon>Dikarya</taxon>
        <taxon>Basidiomycota</taxon>
        <taxon>Agaricomycotina</taxon>
        <taxon>Agaricomycetes</taxon>
        <taxon>Agaricomycetidae</taxon>
        <taxon>Agaricales</taxon>
        <taxon>Marasmiineae</taxon>
        <taxon>Mycenaceae</taxon>
        <taxon>Mycena</taxon>
    </lineage>
</organism>
<dbReference type="EMBL" id="JACAZH010000001">
    <property type="protein sequence ID" value="KAF7377055.1"/>
    <property type="molecule type" value="Genomic_DNA"/>
</dbReference>
<accession>A0A8H6ZDJ1</accession>
<evidence type="ECO:0000313" key="2">
    <source>
        <dbReference type="Proteomes" id="UP000623467"/>
    </source>
</evidence>
<comment type="caution">
    <text evidence="1">The sequence shown here is derived from an EMBL/GenBank/DDBJ whole genome shotgun (WGS) entry which is preliminary data.</text>
</comment>
<dbReference type="AlphaFoldDB" id="A0A8H6ZDJ1"/>